<organism evidence="7 8">
    <name type="scientific">Fusarium zealandicum</name>
    <dbReference type="NCBI Taxonomy" id="1053134"/>
    <lineage>
        <taxon>Eukaryota</taxon>
        <taxon>Fungi</taxon>
        <taxon>Dikarya</taxon>
        <taxon>Ascomycota</taxon>
        <taxon>Pezizomycotina</taxon>
        <taxon>Sordariomycetes</taxon>
        <taxon>Hypocreomycetidae</taxon>
        <taxon>Hypocreales</taxon>
        <taxon>Nectriaceae</taxon>
        <taxon>Fusarium</taxon>
        <taxon>Fusarium staphyleae species complex</taxon>
    </lineage>
</organism>
<accession>A0A8H4UTD6</accession>
<dbReference type="EMBL" id="JABEYC010000065">
    <property type="protein sequence ID" value="KAF4983470.1"/>
    <property type="molecule type" value="Genomic_DNA"/>
</dbReference>
<reference evidence="7" key="1">
    <citation type="journal article" date="2020" name="BMC Genomics">
        <title>Correction to: Identification and distribution of gene clusters required for synthesis of sphingolipid metabolism inhibitors in diverse species of the filamentous fungus Fusarium.</title>
        <authorList>
            <person name="Kim H.S."/>
            <person name="Lohmar J.M."/>
            <person name="Busman M."/>
            <person name="Brown D.W."/>
            <person name="Naumann T.A."/>
            <person name="Divon H.H."/>
            <person name="Lysoe E."/>
            <person name="Uhlig S."/>
            <person name="Proctor R.H."/>
        </authorList>
    </citation>
    <scope>NUCLEOTIDE SEQUENCE</scope>
    <source>
        <strain evidence="7">NRRL 22465</strain>
    </source>
</reference>
<dbReference type="SUPFAM" id="SSF53474">
    <property type="entry name" value="alpha/beta-Hydrolases"/>
    <property type="match status" value="1"/>
</dbReference>
<dbReference type="GO" id="GO:0005739">
    <property type="term" value="C:mitochondrion"/>
    <property type="evidence" value="ECO:0007669"/>
    <property type="project" value="UniProtKB-SubCell"/>
</dbReference>
<proteinExistence type="predicted"/>
<dbReference type="OrthoDB" id="5095174at2759"/>
<evidence type="ECO:0000256" key="6">
    <source>
        <dbReference type="ARBA" id="ARBA00023136"/>
    </source>
</evidence>
<keyword evidence="8" id="KW-1185">Reference proteome</keyword>
<keyword evidence="6" id="KW-0472">Membrane</keyword>
<keyword evidence="5" id="KW-0496">Mitochondrion</keyword>
<evidence type="ECO:0000313" key="7">
    <source>
        <dbReference type="EMBL" id="KAF4983470.1"/>
    </source>
</evidence>
<dbReference type="InterPro" id="IPR029058">
    <property type="entry name" value="AB_hydrolase_fold"/>
</dbReference>
<evidence type="ECO:0000256" key="3">
    <source>
        <dbReference type="ARBA" id="ARBA00004370"/>
    </source>
</evidence>
<sequence>MWLRDHLPSEVPRSRIMTFAYNSNLTDGKSINHGLKDFADSLIDALKYVRASDDEQRRPILLICHSMGGLSVKFGQYGLLFLSTPHSGADMANFSDLALDFAFLVAGVRKSLVEELKTFNPSIQEVIDDWKTMKPPHVIRYLHETNLTKTSVRNKQIVTSISAGFIDTAAGPVSATDHRSICRFETKFDKGWAKVPDTVKEIRRELLGRSVEAVEHAPNVHELPQELKYPDSVLSKSNSL</sequence>
<evidence type="ECO:0000313" key="8">
    <source>
        <dbReference type="Proteomes" id="UP000635477"/>
    </source>
</evidence>
<evidence type="ECO:0000256" key="2">
    <source>
        <dbReference type="ARBA" id="ARBA00004240"/>
    </source>
</evidence>
<evidence type="ECO:0000256" key="5">
    <source>
        <dbReference type="ARBA" id="ARBA00023128"/>
    </source>
</evidence>
<protein>
    <recommendedName>
        <fullName evidence="9">GPI inositol-deacylase</fullName>
    </recommendedName>
</protein>
<dbReference type="AlphaFoldDB" id="A0A8H4UTD6"/>
<gene>
    <name evidence="7" type="ORF">FZEAL_1199</name>
</gene>
<reference evidence="7" key="2">
    <citation type="submission" date="2020-05" db="EMBL/GenBank/DDBJ databases">
        <authorList>
            <person name="Kim H.-S."/>
            <person name="Proctor R.H."/>
            <person name="Brown D.W."/>
        </authorList>
    </citation>
    <scope>NUCLEOTIDE SEQUENCE</scope>
    <source>
        <strain evidence="7">NRRL 22465</strain>
    </source>
</reference>
<comment type="subcellular location">
    <subcellularLocation>
        <location evidence="2">Endoplasmic reticulum</location>
    </subcellularLocation>
    <subcellularLocation>
        <location evidence="3">Membrane</location>
    </subcellularLocation>
    <subcellularLocation>
        <location evidence="1">Mitochondrion</location>
    </subcellularLocation>
</comment>
<name>A0A8H4UTD6_9HYPO</name>
<dbReference type="Gene3D" id="3.40.50.1820">
    <property type="entry name" value="alpha/beta hydrolase"/>
    <property type="match status" value="1"/>
</dbReference>
<dbReference type="PANTHER" id="PTHR48182:SF2">
    <property type="entry name" value="PROTEIN SERAC1"/>
    <property type="match status" value="1"/>
</dbReference>
<dbReference type="GO" id="GO:0005783">
    <property type="term" value="C:endoplasmic reticulum"/>
    <property type="evidence" value="ECO:0007669"/>
    <property type="project" value="UniProtKB-SubCell"/>
</dbReference>
<dbReference type="GO" id="GO:0016020">
    <property type="term" value="C:membrane"/>
    <property type="evidence" value="ECO:0007669"/>
    <property type="project" value="UniProtKB-SubCell"/>
</dbReference>
<keyword evidence="4" id="KW-0256">Endoplasmic reticulum</keyword>
<evidence type="ECO:0000256" key="1">
    <source>
        <dbReference type="ARBA" id="ARBA00004173"/>
    </source>
</evidence>
<dbReference type="PANTHER" id="PTHR48182">
    <property type="entry name" value="PROTEIN SERAC1"/>
    <property type="match status" value="1"/>
</dbReference>
<dbReference type="InterPro" id="IPR052374">
    <property type="entry name" value="SERAC1"/>
</dbReference>
<comment type="caution">
    <text evidence="7">The sequence shown here is derived from an EMBL/GenBank/DDBJ whole genome shotgun (WGS) entry which is preliminary data.</text>
</comment>
<evidence type="ECO:0000256" key="4">
    <source>
        <dbReference type="ARBA" id="ARBA00022824"/>
    </source>
</evidence>
<evidence type="ECO:0008006" key="9">
    <source>
        <dbReference type="Google" id="ProtNLM"/>
    </source>
</evidence>
<dbReference type="Proteomes" id="UP000635477">
    <property type="component" value="Unassembled WGS sequence"/>
</dbReference>